<name>A0A481YZV0_9VIRU</name>
<evidence type="ECO:0000256" key="1">
    <source>
        <dbReference type="SAM" id="MobiDB-lite"/>
    </source>
</evidence>
<organism evidence="3">
    <name type="scientific">Mimivirus LCMiAC01</name>
    <dbReference type="NCBI Taxonomy" id="2506608"/>
    <lineage>
        <taxon>Viruses</taxon>
        <taxon>Varidnaviria</taxon>
        <taxon>Bamfordvirae</taxon>
        <taxon>Nucleocytoviricota</taxon>
        <taxon>Megaviricetes</taxon>
        <taxon>Imitervirales</taxon>
        <taxon>Mimiviridae</taxon>
        <taxon>Klosneuvirinae</taxon>
    </lineage>
</organism>
<dbReference type="SMART" id="SM00355">
    <property type="entry name" value="ZnF_C2H2"/>
    <property type="match status" value="3"/>
</dbReference>
<feature type="compositionally biased region" description="Basic residues" evidence="1">
    <location>
        <begin position="26"/>
        <end position="40"/>
    </location>
</feature>
<dbReference type="EMBL" id="MK500388">
    <property type="protein sequence ID" value="QBK88365.1"/>
    <property type="molecule type" value="Genomic_DNA"/>
</dbReference>
<feature type="domain" description="C2H2-type" evidence="2">
    <location>
        <begin position="81"/>
        <end position="105"/>
    </location>
</feature>
<dbReference type="InterPro" id="IPR036236">
    <property type="entry name" value="Znf_C2H2_sf"/>
</dbReference>
<dbReference type="Gene3D" id="3.30.160.60">
    <property type="entry name" value="Classic Zinc Finger"/>
    <property type="match status" value="1"/>
</dbReference>
<feature type="region of interest" description="Disordered" evidence="1">
    <location>
        <begin position="26"/>
        <end position="46"/>
    </location>
</feature>
<feature type="domain" description="C2H2-type" evidence="2">
    <location>
        <begin position="46"/>
        <end position="69"/>
    </location>
</feature>
<sequence>MSKKYKYSCDKCQFYANYKSQWNKHIKTEKHKTGKRKPRSDRKNPAKCPKCNYVALNNTNIILHILNNHSTIEERKNGLKHYCEYCDYGTLAKKLYDNHLKTKKHTMMIKLVEKMNK</sequence>
<dbReference type="SUPFAM" id="SSF57667">
    <property type="entry name" value="beta-beta-alpha zinc fingers"/>
    <property type="match status" value="1"/>
</dbReference>
<gene>
    <name evidence="3" type="ORF">LCMiAC01_00290</name>
</gene>
<proteinExistence type="predicted"/>
<dbReference type="InterPro" id="IPR013087">
    <property type="entry name" value="Znf_C2H2_type"/>
</dbReference>
<accession>A0A481YZV0</accession>
<protein>
    <recommendedName>
        <fullName evidence="2">C2H2-type domain-containing protein</fullName>
    </recommendedName>
</protein>
<feature type="domain" description="C2H2-type" evidence="2">
    <location>
        <begin position="7"/>
        <end position="31"/>
    </location>
</feature>
<reference evidence="3" key="1">
    <citation type="journal article" date="2019" name="MBio">
        <title>Virus Genomes from Deep Sea Sediments Expand the Ocean Megavirome and Support Independent Origins of Viral Gigantism.</title>
        <authorList>
            <person name="Backstrom D."/>
            <person name="Yutin N."/>
            <person name="Jorgensen S.L."/>
            <person name="Dharamshi J."/>
            <person name="Homa F."/>
            <person name="Zaremba-Niedwiedzka K."/>
            <person name="Spang A."/>
            <person name="Wolf Y.I."/>
            <person name="Koonin E.V."/>
            <person name="Ettema T.J."/>
        </authorList>
    </citation>
    <scope>NUCLEOTIDE SEQUENCE</scope>
</reference>
<evidence type="ECO:0000313" key="3">
    <source>
        <dbReference type="EMBL" id="QBK88365.1"/>
    </source>
</evidence>
<evidence type="ECO:0000259" key="2">
    <source>
        <dbReference type="SMART" id="SM00355"/>
    </source>
</evidence>